<comment type="caution">
    <text evidence="1">The sequence shown here is derived from an EMBL/GenBank/DDBJ whole genome shotgun (WGS) entry which is preliminary data.</text>
</comment>
<evidence type="ECO:0000313" key="2">
    <source>
        <dbReference type="Proteomes" id="UP000251891"/>
    </source>
</evidence>
<protein>
    <submittedName>
        <fullName evidence="1">Uncharacterized protein</fullName>
    </submittedName>
</protein>
<dbReference type="EMBL" id="QLYX01000001">
    <property type="protein sequence ID" value="RAY16717.1"/>
    <property type="molecule type" value="Genomic_DNA"/>
</dbReference>
<dbReference type="AlphaFoldDB" id="A0A365HC96"/>
<proteinExistence type="predicted"/>
<evidence type="ECO:0000313" key="1">
    <source>
        <dbReference type="EMBL" id="RAY16717.1"/>
    </source>
</evidence>
<sequence>MVRAEGDARALLGVYLNDHLAGATAGLGLVRRTARFHGGAAGETLRGLAEEIAADREALLDMMITLRVPIRRYKIGVGWAMERLGRLKLNGRLLSRSPLSGVVELESLRMGVQGKAETWHTLRLLANVEPRLDPVRLDGLVERARRQAKTLEELCEEETVAVFVREAG</sequence>
<name>A0A365HC96_9ACTN</name>
<gene>
    <name evidence="1" type="ORF">DPM19_00610</name>
</gene>
<accession>A0A365HC96</accession>
<organism evidence="1 2">
    <name type="scientific">Actinomadura craniellae</name>
    <dbReference type="NCBI Taxonomy" id="2231787"/>
    <lineage>
        <taxon>Bacteria</taxon>
        <taxon>Bacillati</taxon>
        <taxon>Actinomycetota</taxon>
        <taxon>Actinomycetes</taxon>
        <taxon>Streptosporangiales</taxon>
        <taxon>Thermomonosporaceae</taxon>
        <taxon>Actinomadura</taxon>
    </lineage>
</organism>
<dbReference type="Proteomes" id="UP000251891">
    <property type="component" value="Unassembled WGS sequence"/>
</dbReference>
<keyword evidence="2" id="KW-1185">Reference proteome</keyword>
<reference evidence="1 2" key="1">
    <citation type="submission" date="2018-06" db="EMBL/GenBank/DDBJ databases">
        <title>Actinomadura craniellae sp. nov. isolated from marine sponge Craniella sp.</title>
        <authorList>
            <person name="Li L."/>
            <person name="Xu Q.H."/>
            <person name="Lin H.W."/>
            <person name="Lu Y.H."/>
        </authorList>
    </citation>
    <scope>NUCLEOTIDE SEQUENCE [LARGE SCALE GENOMIC DNA]</scope>
    <source>
        <strain evidence="1 2">LHW63021</strain>
    </source>
</reference>